<dbReference type="GeneTree" id="ENSGT00940000153725"/>
<dbReference type="RefSeq" id="XP_070405660.1">
    <property type="nucleotide sequence ID" value="XM_070549559.1"/>
</dbReference>
<reference evidence="4" key="3">
    <citation type="submission" date="2025-05" db="UniProtKB">
        <authorList>
            <consortium name="Ensembl"/>
        </authorList>
    </citation>
    <scope>IDENTIFICATION</scope>
</reference>
<name>A0A8C6LG74_NOTFU</name>
<dbReference type="KEGG" id="nfu:107384868"/>
<protein>
    <submittedName>
        <fullName evidence="3">Transcript variant X1</fullName>
    </submittedName>
    <submittedName>
        <fullName evidence="4">Zgc:109913</fullName>
    </submittedName>
</protein>
<dbReference type="EMBL" id="JAAVVJ010000014">
    <property type="protein sequence ID" value="KAF7207455.1"/>
    <property type="molecule type" value="Genomic_DNA"/>
</dbReference>
<reference evidence="3" key="2">
    <citation type="submission" date="2020-03" db="EMBL/GenBank/DDBJ databases">
        <title>Intra-Species Differences in Population Size shape Life History and Genome Evolution.</title>
        <authorList>
            <person name="Willemsen D."/>
            <person name="Cui R."/>
            <person name="Valenzano D.R."/>
        </authorList>
    </citation>
    <scope>NUCLEOTIDE SEQUENCE</scope>
    <source>
        <strain evidence="3">GRZ</strain>
        <tissue evidence="3">Whole</tissue>
    </source>
</reference>
<proteinExistence type="inferred from homology"/>
<reference evidence="4" key="1">
    <citation type="submission" date="2014-08" db="EMBL/GenBank/DDBJ databases">
        <authorList>
            <person name="Senf B."/>
            <person name="Petzold A."/>
            <person name="Downie B.R."/>
            <person name="Koch P."/>
            <person name="Platzer M."/>
        </authorList>
    </citation>
    <scope>NUCLEOTIDE SEQUENCE [LARGE SCALE GENOMIC DNA]</scope>
    <source>
        <strain evidence="4">GRZ</strain>
    </source>
</reference>
<dbReference type="PANTHER" id="PTHR21029">
    <property type="entry name" value="R-SEVEN BINDING PROTEIN (R7BP) HOMOLOG"/>
    <property type="match status" value="1"/>
</dbReference>
<dbReference type="InterPro" id="IPR026512">
    <property type="entry name" value="RGS7BP/RGS9BP"/>
</dbReference>
<gene>
    <name evidence="4" type="primary">zgc:109913</name>
    <name evidence="3" type="ORF">G4P62_009744</name>
</gene>
<organism evidence="4 5">
    <name type="scientific">Nothobranchius furzeri</name>
    <name type="common">Turquoise killifish</name>
    <dbReference type="NCBI Taxonomy" id="105023"/>
    <lineage>
        <taxon>Eukaryota</taxon>
        <taxon>Metazoa</taxon>
        <taxon>Chordata</taxon>
        <taxon>Craniata</taxon>
        <taxon>Vertebrata</taxon>
        <taxon>Euteleostomi</taxon>
        <taxon>Actinopterygii</taxon>
        <taxon>Neopterygii</taxon>
        <taxon>Teleostei</taxon>
        <taxon>Neoteleostei</taxon>
        <taxon>Acanthomorphata</taxon>
        <taxon>Ovalentaria</taxon>
        <taxon>Atherinomorphae</taxon>
        <taxon>Cyprinodontiformes</taxon>
        <taxon>Nothobranchiidae</taxon>
        <taxon>Nothobranchius</taxon>
    </lineage>
</organism>
<comment type="similarity">
    <text evidence="1">Belongs to the RGS7BP/RGS9BP family.</text>
</comment>
<dbReference type="AlphaFoldDB" id="A0A8C6LG74"/>
<dbReference type="Proteomes" id="UP000694548">
    <property type="component" value="Chromosome sgr10"/>
</dbReference>
<dbReference type="Proteomes" id="UP000822369">
    <property type="component" value="Chromosome 14"/>
</dbReference>
<keyword evidence="2" id="KW-0734">Signal transduction inhibitor</keyword>
<keyword evidence="5" id="KW-1185">Reference proteome</keyword>
<evidence type="ECO:0000256" key="2">
    <source>
        <dbReference type="ARBA" id="ARBA00022700"/>
    </source>
</evidence>
<dbReference type="GO" id="GO:0009968">
    <property type="term" value="P:negative regulation of signal transduction"/>
    <property type="evidence" value="ECO:0007669"/>
    <property type="project" value="UniProtKB-KW"/>
</dbReference>
<accession>A0A8C6LG74</accession>
<sequence>MSCGWSGSCRESLSLYDACVTVCSHQMSDDIMSRWRRSVEEVTARRQLAECERAQNALSRVTSCFQQLVMSLGSSADSSFLREEMVETRALAHRICTGLSRRLLSLLSDSNPAPSGVADKQEPERLWVLFLSAVENFLSDLRKANDLIGQFPLTQRSNRHSLVNTGCMDGMVGMAARVALVQVPWLTLEEVPSPDLANHIAVLEAMLSEMQLRVPVAFWSVEATQPAWAEALGEPDDPDTNLENLMQAEVTFNSTNVSACCGLSCVG</sequence>
<dbReference type="GeneID" id="107384868"/>
<dbReference type="Ensembl" id="ENSNFUT00015021655.1">
    <property type="protein sequence ID" value="ENSNFUP00015020683.1"/>
    <property type="gene ID" value="ENSNFUG00015010026.1"/>
</dbReference>
<evidence type="ECO:0000256" key="1">
    <source>
        <dbReference type="ARBA" id="ARBA00007457"/>
    </source>
</evidence>
<evidence type="ECO:0000313" key="5">
    <source>
        <dbReference type="Proteomes" id="UP000694548"/>
    </source>
</evidence>
<dbReference type="OMA" id="ICTGLHR"/>
<evidence type="ECO:0000313" key="4">
    <source>
        <dbReference type="Ensembl" id="ENSNFUP00015020683.1"/>
    </source>
</evidence>
<evidence type="ECO:0000313" key="3">
    <source>
        <dbReference type="EMBL" id="KAF7207455.1"/>
    </source>
</evidence>